<dbReference type="Gene3D" id="1.10.101.10">
    <property type="entry name" value="PGBD-like superfamily/PGBD"/>
    <property type="match status" value="2"/>
</dbReference>
<dbReference type="CDD" id="cd12797">
    <property type="entry name" value="M23_peptidase"/>
    <property type="match status" value="1"/>
</dbReference>
<name>A0ABN1VY84_9PSEU</name>
<dbReference type="PROSITE" id="PS51318">
    <property type="entry name" value="TAT"/>
    <property type="match status" value="1"/>
</dbReference>
<dbReference type="Pfam" id="PF01471">
    <property type="entry name" value="PG_binding_1"/>
    <property type="match status" value="2"/>
</dbReference>
<dbReference type="InterPro" id="IPR002477">
    <property type="entry name" value="Peptidoglycan-bd-like"/>
</dbReference>
<gene>
    <name evidence="3" type="ORF">GCM10009676_06210</name>
</gene>
<comment type="caution">
    <text evidence="3">The sequence shown here is derived from an EMBL/GenBank/DDBJ whole genome shotgun (WGS) entry which is preliminary data.</text>
</comment>
<dbReference type="PANTHER" id="PTHR21666:SF270">
    <property type="entry name" value="MUREIN HYDROLASE ACTIVATOR ENVC"/>
    <property type="match status" value="1"/>
</dbReference>
<reference evidence="3 4" key="1">
    <citation type="journal article" date="2019" name="Int. J. Syst. Evol. Microbiol.">
        <title>The Global Catalogue of Microorganisms (GCM) 10K type strain sequencing project: providing services to taxonomists for standard genome sequencing and annotation.</title>
        <authorList>
            <consortium name="The Broad Institute Genomics Platform"/>
            <consortium name="The Broad Institute Genome Sequencing Center for Infectious Disease"/>
            <person name="Wu L."/>
            <person name="Ma J."/>
        </authorList>
    </citation>
    <scope>NUCLEOTIDE SEQUENCE [LARGE SCALE GENOMIC DNA]</scope>
    <source>
        <strain evidence="3 4">JCM 13023</strain>
    </source>
</reference>
<dbReference type="PANTHER" id="PTHR21666">
    <property type="entry name" value="PEPTIDASE-RELATED"/>
    <property type="match status" value="1"/>
</dbReference>
<sequence>MHDGSPAPGIAGVSRRKMLFGTVAGVGAAAVGLTLGTGSAEAASLKNGLWCNPAQGYFPSGGHFGADRGSVSHAGQDITGPSGTAIYAARGGTVYAAGWNVLSGRTGYGIILSHGSGSYTYYGHLSKLYVSKGESVGAGAWIALMGTTGNSTGPHLHFEVHSGGLHSITDPVPFMRNRGIDLGGGWSTLDPGASGESVKIIQRLLRSRNIADLRIDGDYGSVTTSAVKKLQQNKGLVTDGQVGPVTWPNLIRSVNANAGSEQVKAAQVALNKHSHGLLVDGDYGPVTEQAIEKFQSVNQLYVDGLCGPKTWRVLVA</sequence>
<evidence type="ECO:0000313" key="3">
    <source>
        <dbReference type="EMBL" id="GAA1226853.1"/>
    </source>
</evidence>
<dbReference type="SUPFAM" id="SSF51261">
    <property type="entry name" value="Duplicated hybrid motif"/>
    <property type="match status" value="1"/>
</dbReference>
<evidence type="ECO:0000259" key="2">
    <source>
        <dbReference type="Pfam" id="PF01551"/>
    </source>
</evidence>
<evidence type="ECO:0000313" key="4">
    <source>
        <dbReference type="Proteomes" id="UP001500653"/>
    </source>
</evidence>
<dbReference type="InterPro" id="IPR011055">
    <property type="entry name" value="Dup_hybrid_motif"/>
</dbReference>
<dbReference type="InterPro" id="IPR006311">
    <property type="entry name" value="TAT_signal"/>
</dbReference>
<evidence type="ECO:0008006" key="5">
    <source>
        <dbReference type="Google" id="ProtNLM"/>
    </source>
</evidence>
<proteinExistence type="predicted"/>
<feature type="domain" description="Peptidoglycan binding-like" evidence="1">
    <location>
        <begin position="194"/>
        <end position="247"/>
    </location>
</feature>
<dbReference type="InterPro" id="IPR050570">
    <property type="entry name" value="Cell_wall_metabolism_enzyme"/>
</dbReference>
<dbReference type="Gene3D" id="2.70.70.10">
    <property type="entry name" value="Glucose Permease (Domain IIA)"/>
    <property type="match status" value="1"/>
</dbReference>
<dbReference type="SUPFAM" id="SSF47090">
    <property type="entry name" value="PGBD-like"/>
    <property type="match status" value="2"/>
</dbReference>
<feature type="domain" description="Peptidoglycan binding-like" evidence="1">
    <location>
        <begin position="260"/>
        <end position="314"/>
    </location>
</feature>
<protein>
    <recommendedName>
        <fullName evidence="5">Peptidoglycan binding protein</fullName>
    </recommendedName>
</protein>
<accession>A0ABN1VY84</accession>
<dbReference type="InterPro" id="IPR016047">
    <property type="entry name" value="M23ase_b-sheet_dom"/>
</dbReference>
<dbReference type="Pfam" id="PF01551">
    <property type="entry name" value="Peptidase_M23"/>
    <property type="match status" value="1"/>
</dbReference>
<feature type="domain" description="M23ase beta-sheet core" evidence="2">
    <location>
        <begin position="72"/>
        <end position="164"/>
    </location>
</feature>
<dbReference type="EMBL" id="BAAALN010000002">
    <property type="protein sequence ID" value="GAA1226853.1"/>
    <property type="molecule type" value="Genomic_DNA"/>
</dbReference>
<dbReference type="InterPro" id="IPR036366">
    <property type="entry name" value="PGBDSf"/>
</dbReference>
<keyword evidence="4" id="KW-1185">Reference proteome</keyword>
<evidence type="ECO:0000259" key="1">
    <source>
        <dbReference type="Pfam" id="PF01471"/>
    </source>
</evidence>
<organism evidence="3 4">
    <name type="scientific">Prauserella halophila</name>
    <dbReference type="NCBI Taxonomy" id="185641"/>
    <lineage>
        <taxon>Bacteria</taxon>
        <taxon>Bacillati</taxon>
        <taxon>Actinomycetota</taxon>
        <taxon>Actinomycetes</taxon>
        <taxon>Pseudonocardiales</taxon>
        <taxon>Pseudonocardiaceae</taxon>
        <taxon>Prauserella</taxon>
    </lineage>
</organism>
<dbReference type="InterPro" id="IPR036365">
    <property type="entry name" value="PGBD-like_sf"/>
</dbReference>
<dbReference type="Proteomes" id="UP001500653">
    <property type="component" value="Unassembled WGS sequence"/>
</dbReference>
<dbReference type="RefSeq" id="WP_253864841.1">
    <property type="nucleotide sequence ID" value="NZ_BAAALN010000002.1"/>
</dbReference>